<evidence type="ECO:0000313" key="2">
    <source>
        <dbReference type="Proteomes" id="UP000230886"/>
    </source>
</evidence>
<sequence>MSEHKQMQPPDYHRCLETVFSSPAACREILERLSKMTEAEVQSRWSPWVDQEPPPFGSHVKDQVPAEVQLAALQVTYDSHRKSTMALWRQLSDIMGIPVMQESLVELIWSVRMTIERLNNRIEMLENAATQSGKPAHDA</sequence>
<protein>
    <submittedName>
        <fullName evidence="1">Uncharacterized protein</fullName>
    </submittedName>
</protein>
<organism evidence="1 2">
    <name type="scientific">Rhodococcus qingshengii</name>
    <dbReference type="NCBI Taxonomy" id="334542"/>
    <lineage>
        <taxon>Bacteria</taxon>
        <taxon>Bacillati</taxon>
        <taxon>Actinomycetota</taxon>
        <taxon>Actinomycetes</taxon>
        <taxon>Mycobacteriales</taxon>
        <taxon>Nocardiaceae</taxon>
        <taxon>Rhodococcus</taxon>
        <taxon>Rhodococcus erythropolis group</taxon>
    </lineage>
</organism>
<comment type="caution">
    <text evidence="1">The sequence shown here is derived from an EMBL/GenBank/DDBJ whole genome shotgun (WGS) entry which is preliminary data.</text>
</comment>
<gene>
    <name evidence="1" type="ORF">CHR55_06120</name>
</gene>
<reference evidence="1 2" key="1">
    <citation type="submission" date="2017-07" db="EMBL/GenBank/DDBJ databases">
        <title>Draft sequence of Rhodococcus enclensis 23b-28.</title>
        <authorList>
            <person name="Besaury L."/>
            <person name="Sancelme M."/>
            <person name="Amato P."/>
            <person name="Lallement A."/>
            <person name="Delort A.-M."/>
        </authorList>
    </citation>
    <scope>NUCLEOTIDE SEQUENCE [LARGE SCALE GENOMIC DNA]</scope>
    <source>
        <strain evidence="1 2">23b-28</strain>
    </source>
</reference>
<evidence type="ECO:0000313" key="1">
    <source>
        <dbReference type="EMBL" id="PCK28016.1"/>
    </source>
</evidence>
<dbReference type="AlphaFoldDB" id="A0A2A5JF65"/>
<name>A0A2A5JF65_RHOSG</name>
<dbReference type="Proteomes" id="UP000230886">
    <property type="component" value="Unassembled WGS sequence"/>
</dbReference>
<proteinExistence type="predicted"/>
<dbReference type="EMBL" id="NOVD01000003">
    <property type="protein sequence ID" value="PCK28016.1"/>
    <property type="molecule type" value="Genomic_DNA"/>
</dbReference>
<accession>A0A2A5JF65</accession>